<dbReference type="EMBL" id="FNFB01000030">
    <property type="protein sequence ID" value="SDL82735.1"/>
    <property type="molecule type" value="Genomic_DNA"/>
</dbReference>
<gene>
    <name evidence="1" type="ORF">SAMN05421874_13019</name>
</gene>
<keyword evidence="2" id="KW-1185">Reference proteome</keyword>
<accession>A0A1G9NA17</accession>
<dbReference type="AlphaFoldDB" id="A0A1G9NA17"/>
<protein>
    <submittedName>
        <fullName evidence="1">Uncharacterized protein</fullName>
    </submittedName>
</protein>
<evidence type="ECO:0000313" key="1">
    <source>
        <dbReference type="EMBL" id="SDL82735.1"/>
    </source>
</evidence>
<organism evidence="1 2">
    <name type="scientific">Nonomuraea maritima</name>
    <dbReference type="NCBI Taxonomy" id="683260"/>
    <lineage>
        <taxon>Bacteria</taxon>
        <taxon>Bacillati</taxon>
        <taxon>Actinomycetota</taxon>
        <taxon>Actinomycetes</taxon>
        <taxon>Streptosporangiales</taxon>
        <taxon>Streptosporangiaceae</taxon>
        <taxon>Nonomuraea</taxon>
    </lineage>
</organism>
<sequence length="130" mass="15008">MNRHECNAICLGGPCHGLLTHIDQDIGVLDVPVPYRTPDEPRACARYRITRERVRYRDRPTSYIALHWPTPATARPRSRHHWYGRYFPSRVMTTRSPPGSGTRRTSRRKLMALMMPSPHCSWISSLMVGP</sequence>
<proteinExistence type="predicted"/>
<reference evidence="1 2" key="1">
    <citation type="submission" date="2016-10" db="EMBL/GenBank/DDBJ databases">
        <authorList>
            <person name="de Groot N.N."/>
        </authorList>
    </citation>
    <scope>NUCLEOTIDE SEQUENCE [LARGE SCALE GENOMIC DNA]</scope>
    <source>
        <strain evidence="1 2">CGMCC 4.5681</strain>
    </source>
</reference>
<evidence type="ECO:0000313" key="2">
    <source>
        <dbReference type="Proteomes" id="UP000198683"/>
    </source>
</evidence>
<dbReference type="Proteomes" id="UP000198683">
    <property type="component" value="Unassembled WGS sequence"/>
</dbReference>
<name>A0A1G9NA17_9ACTN</name>